<name>A0A563VKH2_9CYAN</name>
<evidence type="ECO:0000313" key="2">
    <source>
        <dbReference type="Proteomes" id="UP000320055"/>
    </source>
</evidence>
<dbReference type="RefSeq" id="WP_186376016.1">
    <property type="nucleotide sequence ID" value="NZ_LR213880.1"/>
</dbReference>
<proteinExistence type="predicted"/>
<reference evidence="1 2" key="1">
    <citation type="submission" date="2019-01" db="EMBL/GenBank/DDBJ databases">
        <authorList>
            <person name="Brito A."/>
        </authorList>
    </citation>
    <scope>NUCLEOTIDE SEQUENCE [LARGE SCALE GENOMIC DNA]</scope>
    <source>
        <strain evidence="1">1</strain>
    </source>
</reference>
<keyword evidence="2" id="KW-1185">Reference proteome</keyword>
<sequence>MGYKTKGIDSHEAIAKWGVEIAAFFSINNQISANKARQQLDWKPQTALSLLEDIA</sequence>
<dbReference type="AlphaFoldDB" id="A0A563VKH2"/>
<accession>A0A563VKH2</accession>
<gene>
    <name evidence="1" type="ORF">H1P_1270019</name>
</gene>
<protein>
    <submittedName>
        <fullName evidence="1">Uncharacterized protein</fullName>
    </submittedName>
</protein>
<dbReference type="EMBL" id="CAACVJ010000032">
    <property type="protein sequence ID" value="VEP11944.1"/>
    <property type="molecule type" value="Genomic_DNA"/>
</dbReference>
<dbReference type="Proteomes" id="UP000320055">
    <property type="component" value="Unassembled WGS sequence"/>
</dbReference>
<organism evidence="1 2">
    <name type="scientific">Hyella patelloides LEGE 07179</name>
    <dbReference type="NCBI Taxonomy" id="945734"/>
    <lineage>
        <taxon>Bacteria</taxon>
        <taxon>Bacillati</taxon>
        <taxon>Cyanobacteriota</taxon>
        <taxon>Cyanophyceae</taxon>
        <taxon>Pleurocapsales</taxon>
        <taxon>Hyellaceae</taxon>
        <taxon>Hyella</taxon>
    </lineage>
</organism>
<evidence type="ECO:0000313" key="1">
    <source>
        <dbReference type="EMBL" id="VEP11944.1"/>
    </source>
</evidence>